<name>A0A938WUA5_9BACT</name>
<evidence type="ECO:0000313" key="1">
    <source>
        <dbReference type="EMBL" id="MBM6674746.1"/>
    </source>
</evidence>
<dbReference type="Pfam" id="PF13707">
    <property type="entry name" value="RloB"/>
    <property type="match status" value="1"/>
</dbReference>
<dbReference type="InterPro" id="IPR025591">
    <property type="entry name" value="RloB"/>
</dbReference>
<accession>A0A938WUA5</accession>
<dbReference type="RefSeq" id="WP_205105836.1">
    <property type="nucleotide sequence ID" value="NZ_JACJJG010000122.1"/>
</dbReference>
<reference evidence="1" key="1">
    <citation type="submission" date="2020-08" db="EMBL/GenBank/DDBJ databases">
        <authorList>
            <person name="Cejkova D."/>
            <person name="Kubasova T."/>
            <person name="Jahodarova E."/>
            <person name="Rychlik I."/>
        </authorList>
    </citation>
    <scope>NUCLEOTIDE SEQUENCE</scope>
    <source>
        <strain evidence="1">An824</strain>
    </source>
</reference>
<dbReference type="EMBL" id="JACJJG010000122">
    <property type="protein sequence ID" value="MBM6674746.1"/>
    <property type="molecule type" value="Genomic_DNA"/>
</dbReference>
<gene>
    <name evidence="1" type="ORF">H6A34_12805</name>
</gene>
<comment type="caution">
    <text evidence="1">The sequence shown here is derived from an EMBL/GenBank/DDBJ whole genome shotgun (WGS) entry which is preliminary data.</text>
</comment>
<proteinExistence type="predicted"/>
<reference evidence="1" key="2">
    <citation type="journal article" date="2021" name="Sci. Rep.">
        <title>The distribution of antibiotic resistance genes in chicken gut microbiota commensals.</title>
        <authorList>
            <person name="Juricova H."/>
            <person name="Matiasovicova J."/>
            <person name="Kubasova T."/>
            <person name="Cejkova D."/>
            <person name="Rychlik I."/>
        </authorList>
    </citation>
    <scope>NUCLEOTIDE SEQUENCE</scope>
    <source>
        <strain evidence="1">An824</strain>
    </source>
</reference>
<dbReference type="AlphaFoldDB" id="A0A938WUA5"/>
<protein>
    <submittedName>
        <fullName evidence="1">RloB domain-containing protein</fullName>
    </submittedName>
</protein>
<organism evidence="1 2">
    <name type="scientific">Marseilla massiliensis</name>
    <dbReference type="NCBI Taxonomy" id="1841864"/>
    <lineage>
        <taxon>Bacteria</taxon>
        <taxon>Pseudomonadati</taxon>
        <taxon>Bacteroidota</taxon>
        <taxon>Bacteroidia</taxon>
        <taxon>Bacteroidales</taxon>
        <taxon>Prevotellaceae</taxon>
        <taxon>Marseilla</taxon>
    </lineage>
</organism>
<keyword evidence="2" id="KW-1185">Reference proteome</keyword>
<evidence type="ECO:0000313" key="2">
    <source>
        <dbReference type="Proteomes" id="UP000706891"/>
    </source>
</evidence>
<sequence>MDLSKLTYSKNDLEREPVERISNSASERKGENKRLAALNVPPAYRKEEGLLSTSLVFVISGGEKREKDFLRELIRQRELHSLRVVFMSQKGQGLQPYQMQERWEQIKSVGEFKIGAQTFHLDDADKVFLLSDVDEFYDQIVKIFNCNKNGEQGQWIVSNPCFEIWLYYCYLNDPENDLMCLKSEPVAKRSKRLKNICPSLVAGGINPCIAFEHMVEGIEHSLAHFAVDENGIPTLFATQMHEMAQYLIDTMNNNADEYSEFVQRRKAWRREFTRRDG</sequence>
<dbReference type="Proteomes" id="UP000706891">
    <property type="component" value="Unassembled WGS sequence"/>
</dbReference>